<accession>A0A9D0ZI28</accession>
<dbReference type="EMBL" id="DVFW01000026">
    <property type="protein sequence ID" value="HIQ80664.1"/>
    <property type="molecule type" value="Genomic_DNA"/>
</dbReference>
<dbReference type="PANTHER" id="PTHR42935">
    <property type="entry name" value="SLR0930 PROTEIN"/>
    <property type="match status" value="1"/>
</dbReference>
<evidence type="ECO:0000313" key="1">
    <source>
        <dbReference type="EMBL" id="HIQ80664.1"/>
    </source>
</evidence>
<evidence type="ECO:0000313" key="2">
    <source>
        <dbReference type="Proteomes" id="UP000886787"/>
    </source>
</evidence>
<dbReference type="GO" id="GO:0005524">
    <property type="term" value="F:ATP binding"/>
    <property type="evidence" value="ECO:0007669"/>
    <property type="project" value="UniProtKB-KW"/>
</dbReference>
<proteinExistence type="predicted"/>
<name>A0A9D0ZI28_9FIRM</name>
<dbReference type="InterPro" id="IPR008533">
    <property type="entry name" value="DUF815"/>
</dbReference>
<dbReference type="Pfam" id="PF05673">
    <property type="entry name" value="DUF815"/>
    <property type="match status" value="1"/>
</dbReference>
<reference evidence="1" key="2">
    <citation type="journal article" date="2021" name="PeerJ">
        <title>Extensive microbial diversity within the chicken gut microbiome revealed by metagenomics and culture.</title>
        <authorList>
            <person name="Gilroy R."/>
            <person name="Ravi A."/>
            <person name="Getino M."/>
            <person name="Pursley I."/>
            <person name="Horton D.L."/>
            <person name="Alikhan N.F."/>
            <person name="Baker D."/>
            <person name="Gharbi K."/>
            <person name="Hall N."/>
            <person name="Watson M."/>
            <person name="Adriaenssens E.M."/>
            <person name="Foster-Nyarko E."/>
            <person name="Jarju S."/>
            <person name="Secka A."/>
            <person name="Antonio M."/>
            <person name="Oren A."/>
            <person name="Chaudhuri R.R."/>
            <person name="La Ragione R."/>
            <person name="Hildebrand F."/>
            <person name="Pallen M.J."/>
        </authorList>
    </citation>
    <scope>NUCLEOTIDE SEQUENCE</scope>
    <source>
        <strain evidence="1">ChiSjej1B19-3389</strain>
    </source>
</reference>
<dbReference type="SUPFAM" id="SSF52540">
    <property type="entry name" value="P-loop containing nucleoside triphosphate hydrolases"/>
    <property type="match status" value="1"/>
</dbReference>
<organism evidence="1 2">
    <name type="scientific">Candidatus Scatavimonas merdigallinarum</name>
    <dbReference type="NCBI Taxonomy" id="2840914"/>
    <lineage>
        <taxon>Bacteria</taxon>
        <taxon>Bacillati</taxon>
        <taxon>Bacillota</taxon>
        <taxon>Clostridia</taxon>
        <taxon>Eubacteriales</taxon>
        <taxon>Oscillospiraceae</taxon>
        <taxon>Oscillospiraceae incertae sedis</taxon>
        <taxon>Candidatus Scatavimonas</taxon>
    </lineage>
</organism>
<sequence length="410" mass="45728">MSSLSVYRGVLQHSVPKAYHRLLCAHSADPHDFVKAWSGYFSLLCDKGAADDVCGYITRTVLFDENAFSRAAVQKKEHLLPQELLTAAACDLDAIVCAGLLSPELILSDYLYKDQLAEIAGSLPRWRPGKPVAQLADKSNRLSKTAAFYYTNGCGLFARYKAFIWRDGGILPVKHPDSITLDDLKGYERQRGLVLDNTLAFLNGLSANNCLLYGDKGTGKSSTVKAIVNRYCTQGLRIVEIPKEALHDFPLLVDRIASVPMKFIIYIDDLSFQKQDDRYASLKAVLEGGLAARPKNALIYATSNRRHLIKESFSDRDGDDMHRNDSIQESLSLSDRFGLSVNFSVPDKQRYLDIVLALARQRGLQTDTQTLLANAERWALMRGGRSPRCARQFIDAQFTHNNNTEVTENG</sequence>
<dbReference type="AlphaFoldDB" id="A0A9D0ZI28"/>
<dbReference type="InterPro" id="IPR027417">
    <property type="entry name" value="P-loop_NTPase"/>
</dbReference>
<gene>
    <name evidence="1" type="ORF">IAD32_05185</name>
</gene>
<comment type="caution">
    <text evidence="1">The sequence shown here is derived from an EMBL/GenBank/DDBJ whole genome shotgun (WGS) entry which is preliminary data.</text>
</comment>
<reference evidence="1" key="1">
    <citation type="submission" date="2020-10" db="EMBL/GenBank/DDBJ databases">
        <authorList>
            <person name="Gilroy R."/>
        </authorList>
    </citation>
    <scope>NUCLEOTIDE SEQUENCE</scope>
    <source>
        <strain evidence="1">ChiSjej1B19-3389</strain>
    </source>
</reference>
<dbReference type="PANTHER" id="PTHR42935:SF1">
    <property type="entry name" value="SLR0930 PROTEIN"/>
    <property type="match status" value="1"/>
</dbReference>
<dbReference type="Gene3D" id="3.40.50.300">
    <property type="entry name" value="P-loop containing nucleotide triphosphate hydrolases"/>
    <property type="match status" value="1"/>
</dbReference>
<dbReference type="Proteomes" id="UP000886787">
    <property type="component" value="Unassembled WGS sequence"/>
</dbReference>
<protein>
    <submittedName>
        <fullName evidence="1">ATP-binding protein</fullName>
    </submittedName>
</protein>
<keyword evidence="1" id="KW-0067">ATP-binding</keyword>
<keyword evidence="1" id="KW-0547">Nucleotide-binding</keyword>